<organism evidence="2 3">
    <name type="scientific">BD1-7 clade bacterium</name>
    <dbReference type="NCBI Taxonomy" id="2029982"/>
    <lineage>
        <taxon>Bacteria</taxon>
        <taxon>Pseudomonadati</taxon>
        <taxon>Pseudomonadota</taxon>
        <taxon>Gammaproteobacteria</taxon>
        <taxon>Cellvibrionales</taxon>
        <taxon>Spongiibacteraceae</taxon>
        <taxon>BD1-7 clade</taxon>
    </lineage>
</organism>
<protein>
    <submittedName>
        <fullName evidence="2">Uncharacterized protein</fullName>
    </submittedName>
</protein>
<evidence type="ECO:0000256" key="1">
    <source>
        <dbReference type="SAM" id="Phobius"/>
    </source>
</evidence>
<keyword evidence="1" id="KW-1133">Transmembrane helix</keyword>
<keyword evidence="1" id="KW-0812">Transmembrane</keyword>
<keyword evidence="3" id="KW-1185">Reference proteome</keyword>
<evidence type="ECO:0000313" key="3">
    <source>
        <dbReference type="Proteomes" id="UP000441399"/>
    </source>
</evidence>
<feature type="transmembrane region" description="Helical" evidence="1">
    <location>
        <begin position="20"/>
        <end position="39"/>
    </location>
</feature>
<dbReference type="EMBL" id="CACSIO010000002">
    <property type="protein sequence ID" value="CAA0091717.1"/>
    <property type="molecule type" value="Genomic_DNA"/>
</dbReference>
<dbReference type="Proteomes" id="UP000441399">
    <property type="component" value="Unassembled WGS sequence"/>
</dbReference>
<feature type="transmembrane region" description="Helical" evidence="1">
    <location>
        <begin position="51"/>
        <end position="68"/>
    </location>
</feature>
<name>A0A5S9NN21_9GAMM</name>
<proteinExistence type="predicted"/>
<dbReference type="OrthoDB" id="9877878at2"/>
<evidence type="ECO:0000313" key="2">
    <source>
        <dbReference type="EMBL" id="CAA0091717.1"/>
    </source>
</evidence>
<keyword evidence="1" id="KW-0472">Membrane</keyword>
<sequence length="894" mass="100331">MGKITDTIKQIITDTPSDMLKTLVASAISILGLLIWAEVSQWIPAEFSERRFILISSALIIAGFYLLFLSISLKSIGRRIAALASLVVVVATAWQALYIPVLERYSDQQSPFIVVFYPSELDSAKQKQIDHALRTATKSVRGHEGFIDIIKTPVAYTGKLDTSIAARLLNHHPHAIGYLEVIATDDDLTINPYLPLTLPYKSLGATGVNITNGSSKPHMASEHQNIQDDDKRIALSLVFDRMQLVAGLGVNKPAYHHGIADFSLLLSVESTSGAEELAKQLIAPLSDSFASDTNNLAMDIDITALHLAGLHDYFLGDWQAICRATNGIEDRHSDQGLLRYNQLFSSESWVACVDDKYDQLTLDINRTPKNKLQQLLISHMLERDIRRYRRLVTSPKTLALTDQFRSQCATTQSTDRIDCLFDFIDVNRDALSTEYDLHDALLDELREAHNTYIQPFKWLDNENKIYQSAIIAARQFEYLGQPQLACDSQWSWILMASLIGNFTYLNNVDDLFTLLNDRVSLIHSNTQCDDIRFFDINLSKLMQSPATLTNLTAIVSKLESGTHENSTMTVGDAKQQVLQAIKTIEPYSGREFRDKFAYLLHHGNNLTANCDSFGNGLVEKLTGNTAGFYQQMICTLYENNSGQITEASSLHSLDQWMDDQHEAGVANKLFSLIPLLQDQFKDRLLVQLMHMANQAPTVTPHPKAHKGLQQLHYTQVARMHLHKPADATAVIAADALTEVSTPKLTTTTNAPPVSNNPTALHYRFARHLFDNDIASARKVANQLRRYPNTEYYQHTLDFVQSPSTCDEHPDFHQQVAKHFLLHGDNVMTAKHLKNQKVSDDGKAQTTYESSADAYFDDYPHYLQLMDTFVAESARGHIKDADAFIDQARRCGTLL</sequence>
<gene>
    <name evidence="2" type="ORF">OPDIPICF_03704</name>
</gene>
<feature type="transmembrane region" description="Helical" evidence="1">
    <location>
        <begin position="80"/>
        <end position="101"/>
    </location>
</feature>
<dbReference type="AlphaFoldDB" id="A0A5S9NN21"/>
<accession>A0A5S9NN21</accession>
<reference evidence="2 3" key="1">
    <citation type="submission" date="2019-11" db="EMBL/GenBank/DDBJ databases">
        <authorList>
            <person name="Holert J."/>
        </authorList>
    </citation>
    <scope>NUCLEOTIDE SEQUENCE [LARGE SCALE GENOMIC DNA]</scope>
    <source>
        <strain evidence="2">SB11_3</strain>
    </source>
</reference>